<dbReference type="EnsemblMetazoa" id="AATE014306-RA">
    <property type="protein sequence ID" value="AATE014306-PA.1"/>
    <property type="gene ID" value="AATE014306"/>
</dbReference>
<accession>A0A182JAA0</accession>
<proteinExistence type="predicted"/>
<evidence type="ECO:0000256" key="1">
    <source>
        <dbReference type="SAM" id="MobiDB-lite"/>
    </source>
</evidence>
<dbReference type="VEuPathDB" id="VectorBase:AATE014306"/>
<reference evidence="2" key="1">
    <citation type="submission" date="2022-08" db="UniProtKB">
        <authorList>
            <consortium name="EnsemblMetazoa"/>
        </authorList>
    </citation>
    <scope>IDENTIFICATION</scope>
    <source>
        <strain evidence="2">EBRO</strain>
    </source>
</reference>
<name>A0A182JAA0_ANOAO</name>
<evidence type="ECO:0000313" key="2">
    <source>
        <dbReference type="EnsemblMetazoa" id="AATE014306-PA.1"/>
    </source>
</evidence>
<protein>
    <submittedName>
        <fullName evidence="2">Uncharacterized protein</fullName>
    </submittedName>
</protein>
<feature type="region of interest" description="Disordered" evidence="1">
    <location>
        <begin position="38"/>
        <end position="105"/>
    </location>
</feature>
<organism evidence="2">
    <name type="scientific">Anopheles atroparvus</name>
    <name type="common">European mosquito</name>
    <dbReference type="NCBI Taxonomy" id="41427"/>
    <lineage>
        <taxon>Eukaryota</taxon>
        <taxon>Metazoa</taxon>
        <taxon>Ecdysozoa</taxon>
        <taxon>Arthropoda</taxon>
        <taxon>Hexapoda</taxon>
        <taxon>Insecta</taxon>
        <taxon>Pterygota</taxon>
        <taxon>Neoptera</taxon>
        <taxon>Endopterygota</taxon>
        <taxon>Diptera</taxon>
        <taxon>Nematocera</taxon>
        <taxon>Culicoidea</taxon>
        <taxon>Culicidae</taxon>
        <taxon>Anophelinae</taxon>
        <taxon>Anopheles</taxon>
    </lineage>
</organism>
<feature type="compositionally biased region" description="Gly residues" evidence="1">
    <location>
        <begin position="76"/>
        <end position="87"/>
    </location>
</feature>
<dbReference type="AlphaFoldDB" id="A0A182JAA0"/>
<sequence>MKESLSLHGKKIVMSNVASGGEATLADKKLIPISHQCPPKNPLQPIENTNTTSSSSIAAEPKMLSVVAEESERAAAGGGGAGGGTNTGGTLPPAGSTEARVGSTS</sequence>